<dbReference type="STRING" id="395494.Galf_0730"/>
<dbReference type="Pfam" id="PF13005">
    <property type="entry name" value="zf-IS66"/>
    <property type="match status" value="1"/>
</dbReference>
<dbReference type="NCBIfam" id="NF033517">
    <property type="entry name" value="transpos_IS66"/>
    <property type="match status" value="1"/>
</dbReference>
<feature type="domain" description="Transposase IS66 zinc-finger binding" evidence="2">
    <location>
        <begin position="118"/>
        <end position="161"/>
    </location>
</feature>
<protein>
    <submittedName>
        <fullName evidence="5">Transposase</fullName>
    </submittedName>
</protein>
<dbReference type="PANTHER" id="PTHR33678">
    <property type="entry name" value="BLL1576 PROTEIN"/>
    <property type="match status" value="1"/>
</dbReference>
<evidence type="ECO:0000259" key="3">
    <source>
        <dbReference type="Pfam" id="PF13007"/>
    </source>
</evidence>
<evidence type="ECO:0000259" key="1">
    <source>
        <dbReference type="Pfam" id="PF03050"/>
    </source>
</evidence>
<dbReference type="Proteomes" id="UP000001235">
    <property type="component" value="Chromosome"/>
</dbReference>
<dbReference type="Pfam" id="PF13817">
    <property type="entry name" value="DDE_Tnp_IS66_C"/>
    <property type="match status" value="1"/>
</dbReference>
<evidence type="ECO:0000259" key="2">
    <source>
        <dbReference type="Pfam" id="PF13005"/>
    </source>
</evidence>
<feature type="domain" description="Transposase IS66 central" evidence="1">
    <location>
        <begin position="176"/>
        <end position="461"/>
    </location>
</feature>
<reference evidence="5 8" key="1">
    <citation type="submission" date="2010-08" db="EMBL/GenBank/DDBJ databases">
        <title>Complete sequence of Gallionella capsiferriformans ES-2.</title>
        <authorList>
            <consortium name="US DOE Joint Genome Institute"/>
            <person name="Lucas S."/>
            <person name="Copeland A."/>
            <person name="Lapidus A."/>
            <person name="Cheng J.-F."/>
            <person name="Bruce D."/>
            <person name="Goodwin L."/>
            <person name="Pitluck S."/>
            <person name="Chertkov O."/>
            <person name="Davenport K.W."/>
            <person name="Detter J.C."/>
            <person name="Han C."/>
            <person name="Tapia R."/>
            <person name="Land M."/>
            <person name="Hauser L."/>
            <person name="Chang Y.-J."/>
            <person name="Jeffries C."/>
            <person name="Kyrpides N."/>
            <person name="Ivanova N."/>
            <person name="Mikhailova N."/>
            <person name="Shelobolina E.S."/>
            <person name="Picardal F."/>
            <person name="Roden E."/>
            <person name="Emerson D."/>
            <person name="Woyke T."/>
        </authorList>
    </citation>
    <scope>NUCLEOTIDE SEQUENCE [LARGE SCALE GENOMIC DNA]</scope>
    <source>
        <strain evidence="5 8">ES-2</strain>
    </source>
</reference>
<dbReference type="EMBL" id="CP002159">
    <property type="protein sequence ID" value="ADL55812.1"/>
    <property type="molecule type" value="Genomic_DNA"/>
</dbReference>
<feature type="domain" description="Transposase IS66 C-terminal" evidence="4">
    <location>
        <begin position="468"/>
        <end position="504"/>
    </location>
</feature>
<evidence type="ECO:0000259" key="4">
    <source>
        <dbReference type="Pfam" id="PF13817"/>
    </source>
</evidence>
<proteinExistence type="predicted"/>
<dbReference type="KEGG" id="gca:Galf_0730"/>
<dbReference type="Pfam" id="PF13007">
    <property type="entry name" value="LZ_Tnp_IS66"/>
    <property type="match status" value="1"/>
</dbReference>
<feature type="domain" description="Transposase TnpC homeodomain" evidence="3">
    <location>
        <begin position="44"/>
        <end position="111"/>
    </location>
</feature>
<dbReference type="eggNOG" id="COG2433">
    <property type="taxonomic scope" value="Bacteria"/>
</dbReference>
<dbReference type="HOGENOM" id="CLU_023034_0_0_4"/>
<accession>D9SDL1</accession>
<evidence type="ECO:0000313" key="7">
    <source>
        <dbReference type="EMBL" id="ADL56413.1"/>
    </source>
</evidence>
<name>D9SDL1_GALCS</name>
<evidence type="ECO:0000313" key="8">
    <source>
        <dbReference type="Proteomes" id="UP000001235"/>
    </source>
</evidence>
<dbReference type="InterPro" id="IPR004291">
    <property type="entry name" value="Transposase_IS66_central"/>
</dbReference>
<dbReference type="PANTHER" id="PTHR33678:SF1">
    <property type="entry name" value="BLL1576 PROTEIN"/>
    <property type="match status" value="1"/>
</dbReference>
<dbReference type="InterPro" id="IPR024474">
    <property type="entry name" value="Znf_dom_IS66"/>
</dbReference>
<dbReference type="Pfam" id="PF03050">
    <property type="entry name" value="DDE_Tnp_IS66"/>
    <property type="match status" value="1"/>
</dbReference>
<dbReference type="KEGG" id="gca:Galf_1802"/>
<keyword evidence="8" id="KW-1185">Reference proteome</keyword>
<dbReference type="KEGG" id="gca:Galf_2413"/>
<gene>
    <name evidence="5" type="ordered locus">Galf_0730</name>
    <name evidence="6" type="ordered locus">Galf_1802</name>
    <name evidence="7" type="ordered locus">Galf_2413</name>
</gene>
<dbReference type="RefSeq" id="WP_013292709.1">
    <property type="nucleotide sequence ID" value="NC_014394.1"/>
</dbReference>
<dbReference type="AlphaFoldDB" id="D9SDL1"/>
<dbReference type="InterPro" id="IPR039552">
    <property type="entry name" value="IS66_C"/>
</dbReference>
<dbReference type="EMBL" id="CP002159">
    <property type="protein sequence ID" value="ADL54768.1"/>
    <property type="molecule type" value="Genomic_DNA"/>
</dbReference>
<evidence type="ECO:0000313" key="6">
    <source>
        <dbReference type="EMBL" id="ADL55812.1"/>
    </source>
</evidence>
<dbReference type="InterPro" id="IPR052344">
    <property type="entry name" value="Transposase-related"/>
</dbReference>
<organism evidence="5 8">
    <name type="scientific">Gallionella capsiferriformans (strain ES-2)</name>
    <name type="common">Gallionella ferruginea capsiferriformans (strain ES-2)</name>
    <dbReference type="NCBI Taxonomy" id="395494"/>
    <lineage>
        <taxon>Bacteria</taxon>
        <taxon>Pseudomonadati</taxon>
        <taxon>Pseudomonadota</taxon>
        <taxon>Betaproteobacteria</taxon>
        <taxon>Nitrosomonadales</taxon>
        <taxon>Gallionellaceae</taxon>
        <taxon>Gallionella</taxon>
    </lineage>
</organism>
<sequence>MNSLDKTDHSVTSQSRDDEIARLTELVQSLNSTLKTQDIKIQALIQEVAYLRRMRYGVKNEAMSAEQRSLFEDDVVQDIAAVEAELPATTAAPRARSGRQTLPEHLERVVVRHEPDSCTCSACQSDLVKIGEDVSEQLDIEPARFFVIRHIRPQYACRKCETITAAPVAPAVIDGSLAAPGLLTWVATSKYLDHLPLYRLEQIAARQQVNLSRSTMSEWIGRMGFALQPLADRLSELLRQRQVLHADETPVKQLDPGAGKTKRAYLWSYRSNDLDEGPPIVVFDYQCSRSGQHARDFLHGWQGSLMVDDYGGYKKMFAADAQFAVTELGCWAHARRKFFDLQVSGAHPQAAEALRRIAQLYAVEAEAREMDHAARGEHRLLNSLPILVDMHDWLIRLRIATADGSGLARAIDYSLHRWPSLIRYAQTGNLPIDNNPVENAIRPIALGKKNWLFAGSERTGKRAAAIQSLFATAKLNGIEPSAWLKDTLEKLPVWTMRRIDELLPIKPTA</sequence>
<dbReference type="OrthoDB" id="9794514at2"/>
<dbReference type="EMBL" id="CP002159">
    <property type="protein sequence ID" value="ADL56413.1"/>
    <property type="molecule type" value="Genomic_DNA"/>
</dbReference>
<evidence type="ECO:0000313" key="5">
    <source>
        <dbReference type="EMBL" id="ADL54768.1"/>
    </source>
</evidence>
<dbReference type="InterPro" id="IPR024463">
    <property type="entry name" value="Transposase_TnpC_homeodom"/>
</dbReference>